<dbReference type="InterPro" id="IPR047057">
    <property type="entry name" value="MerR_fam"/>
</dbReference>
<keyword evidence="1" id="KW-0678">Repressor</keyword>
<evidence type="ECO:0000256" key="2">
    <source>
        <dbReference type="ARBA" id="ARBA00023015"/>
    </source>
</evidence>
<dbReference type="PRINTS" id="PR00040">
    <property type="entry name" value="HTHMERR"/>
</dbReference>
<dbReference type="GO" id="GO:0003700">
    <property type="term" value="F:DNA-binding transcription factor activity"/>
    <property type="evidence" value="ECO:0007669"/>
    <property type="project" value="InterPro"/>
</dbReference>
<organism evidence="7 8">
    <name type="scientific">Pseudonocardia endophytica</name>
    <dbReference type="NCBI Taxonomy" id="401976"/>
    <lineage>
        <taxon>Bacteria</taxon>
        <taxon>Bacillati</taxon>
        <taxon>Actinomycetota</taxon>
        <taxon>Actinomycetes</taxon>
        <taxon>Pseudonocardiales</taxon>
        <taxon>Pseudonocardiaceae</taxon>
        <taxon>Pseudonocardia</taxon>
    </lineage>
</organism>
<feature type="domain" description="HTH merR-type" evidence="6">
    <location>
        <begin position="15"/>
        <end position="79"/>
    </location>
</feature>
<reference evidence="7 8" key="1">
    <citation type="submission" date="2019-03" db="EMBL/GenBank/DDBJ databases">
        <title>Sequencing the genomes of 1000 actinobacteria strains.</title>
        <authorList>
            <person name="Klenk H.-P."/>
        </authorList>
    </citation>
    <scope>NUCLEOTIDE SEQUENCE [LARGE SCALE GENOMIC DNA]</scope>
    <source>
        <strain evidence="7 8">DSM 44969</strain>
    </source>
</reference>
<dbReference type="SMART" id="SM00422">
    <property type="entry name" value="HTH_MERR"/>
    <property type="match status" value="1"/>
</dbReference>
<proteinExistence type="predicted"/>
<dbReference type="InterPro" id="IPR009061">
    <property type="entry name" value="DNA-bd_dom_put_sf"/>
</dbReference>
<dbReference type="Proteomes" id="UP000295560">
    <property type="component" value="Unassembled WGS sequence"/>
</dbReference>
<evidence type="ECO:0000256" key="1">
    <source>
        <dbReference type="ARBA" id="ARBA00022491"/>
    </source>
</evidence>
<keyword evidence="4" id="KW-0804">Transcription</keyword>
<dbReference type="CDD" id="cd00592">
    <property type="entry name" value="HTH_MerR-like"/>
    <property type="match status" value="1"/>
</dbReference>
<dbReference type="PROSITE" id="PS50937">
    <property type="entry name" value="HTH_MERR_2"/>
    <property type="match status" value="1"/>
</dbReference>
<name>A0A4R1HLC3_PSEEN</name>
<dbReference type="PANTHER" id="PTHR30204:SF69">
    <property type="entry name" value="MERR-FAMILY TRANSCRIPTIONAL REGULATOR"/>
    <property type="match status" value="1"/>
</dbReference>
<dbReference type="InterPro" id="IPR000551">
    <property type="entry name" value="MerR-type_HTH_dom"/>
</dbReference>
<evidence type="ECO:0000313" key="8">
    <source>
        <dbReference type="Proteomes" id="UP000295560"/>
    </source>
</evidence>
<dbReference type="RefSeq" id="WP_165922491.1">
    <property type="nucleotide sequence ID" value="NZ_SMFZ01000002.1"/>
</dbReference>
<dbReference type="Gene3D" id="1.10.1660.10">
    <property type="match status" value="1"/>
</dbReference>
<keyword evidence="3 7" id="KW-0238">DNA-binding</keyword>
<dbReference type="SUPFAM" id="SSF46955">
    <property type="entry name" value="Putative DNA-binding domain"/>
    <property type="match status" value="1"/>
</dbReference>
<evidence type="ECO:0000259" key="6">
    <source>
        <dbReference type="PROSITE" id="PS50937"/>
    </source>
</evidence>
<dbReference type="EMBL" id="SMFZ01000002">
    <property type="protein sequence ID" value="TCK21305.1"/>
    <property type="molecule type" value="Genomic_DNA"/>
</dbReference>
<sequence>MDVREARRRGYQSAGEVAELLGVTPRTVHYYEEQGLVSPRRTDKGTRFYSDFDVRRLEVCVRLAGLGVPIKTIARLAQTRPSSGTGEESSHALVDVFGEIRTTFRQSLAGLRYMLADLEKTERLVRTCWNCPNKPNRLDCPECPCERELDSAFILSLTWDPDRPEPAAGAPDTRDGAG</sequence>
<dbReference type="PROSITE" id="PS00552">
    <property type="entry name" value="HTH_MERR_1"/>
    <property type="match status" value="1"/>
</dbReference>
<evidence type="ECO:0000256" key="4">
    <source>
        <dbReference type="ARBA" id="ARBA00023163"/>
    </source>
</evidence>
<accession>A0A4R1HLC3</accession>
<evidence type="ECO:0000256" key="3">
    <source>
        <dbReference type="ARBA" id="ARBA00023125"/>
    </source>
</evidence>
<dbReference type="Pfam" id="PF13411">
    <property type="entry name" value="MerR_1"/>
    <property type="match status" value="1"/>
</dbReference>
<protein>
    <submittedName>
        <fullName evidence="7">DNA-binding transcriptional MerR regulator</fullName>
    </submittedName>
</protein>
<evidence type="ECO:0000313" key="7">
    <source>
        <dbReference type="EMBL" id="TCK21305.1"/>
    </source>
</evidence>
<dbReference type="GO" id="GO:0003677">
    <property type="term" value="F:DNA binding"/>
    <property type="evidence" value="ECO:0007669"/>
    <property type="project" value="UniProtKB-KW"/>
</dbReference>
<dbReference type="PANTHER" id="PTHR30204">
    <property type="entry name" value="REDOX-CYCLING DRUG-SENSING TRANSCRIPTIONAL ACTIVATOR SOXR"/>
    <property type="match status" value="1"/>
</dbReference>
<keyword evidence="2" id="KW-0805">Transcription regulation</keyword>
<gene>
    <name evidence="7" type="ORF">EV378_5286</name>
</gene>
<keyword evidence="8" id="KW-1185">Reference proteome</keyword>
<evidence type="ECO:0000256" key="5">
    <source>
        <dbReference type="SAM" id="MobiDB-lite"/>
    </source>
</evidence>
<comment type="caution">
    <text evidence="7">The sequence shown here is derived from an EMBL/GenBank/DDBJ whole genome shotgun (WGS) entry which is preliminary data.</text>
</comment>
<dbReference type="AlphaFoldDB" id="A0A4R1HLC3"/>
<feature type="region of interest" description="Disordered" evidence="5">
    <location>
        <begin position="159"/>
        <end position="178"/>
    </location>
</feature>